<dbReference type="Pfam" id="PF05713">
    <property type="entry name" value="MobC"/>
    <property type="match status" value="1"/>
</dbReference>
<evidence type="ECO:0000313" key="3">
    <source>
        <dbReference type="Proteomes" id="UP000029870"/>
    </source>
</evidence>
<evidence type="ECO:0000313" key="2">
    <source>
        <dbReference type="EMBL" id="TLE05297.1"/>
    </source>
</evidence>
<dbReference type="RefSeq" id="WP_004088740.1">
    <property type="nucleotide sequence ID" value="NZ_JAERIZ010000010.1"/>
</dbReference>
<protein>
    <submittedName>
        <fullName evidence="2">Plasmid mobilization relaxosome protein MobC</fullName>
    </submittedName>
</protein>
<evidence type="ECO:0000259" key="1">
    <source>
        <dbReference type="Pfam" id="PF05713"/>
    </source>
</evidence>
<dbReference type="GeneID" id="60657457"/>
<comment type="caution">
    <text evidence="2">The sequence shown here is derived from an EMBL/GenBank/DDBJ whole genome shotgun (WGS) entry which is preliminary data.</text>
</comment>
<organism evidence="2 3">
    <name type="scientific">Helicobacter bilis</name>
    <dbReference type="NCBI Taxonomy" id="37372"/>
    <lineage>
        <taxon>Bacteria</taxon>
        <taxon>Pseudomonadati</taxon>
        <taxon>Campylobacterota</taxon>
        <taxon>Epsilonproteobacteria</taxon>
        <taxon>Campylobacterales</taxon>
        <taxon>Helicobacteraceae</taxon>
        <taxon>Helicobacter</taxon>
    </lineage>
</organism>
<dbReference type="AlphaFoldDB" id="A0A6D2CBZ1"/>
<dbReference type="InterPro" id="IPR008687">
    <property type="entry name" value="MobC"/>
</dbReference>
<name>A0A6D2CBZ1_9HELI</name>
<sequence length="79" mass="9019">MIYDSKILNSKELEALALTRTELNKIGVNINQIARTLNTQKEAKIDTRLLKILENLQEALTLLRNDIKMICHTSQGLLK</sequence>
<reference evidence="2 3" key="1">
    <citation type="journal article" date="2014" name="Genome Announc.">
        <title>Draft genome sequences of eight enterohepatic helicobacter species isolated from both laboratory and wild rodents.</title>
        <authorList>
            <person name="Sheh A."/>
            <person name="Shen Z."/>
            <person name="Fox J.G."/>
        </authorList>
    </citation>
    <scope>NUCLEOTIDE SEQUENCE [LARGE SCALE GENOMIC DNA]</scope>
    <source>
        <strain evidence="2 3">Missouri</strain>
    </source>
</reference>
<feature type="domain" description="Bacterial mobilisation" evidence="1">
    <location>
        <begin position="22"/>
        <end position="60"/>
    </location>
</feature>
<accession>A0A6D2CBZ1</accession>
<dbReference type="EMBL" id="JRPH02000008">
    <property type="protein sequence ID" value="TLE05297.1"/>
    <property type="molecule type" value="Genomic_DNA"/>
</dbReference>
<proteinExistence type="predicted"/>
<dbReference type="Proteomes" id="UP000029870">
    <property type="component" value="Unassembled WGS sequence"/>
</dbReference>
<gene>
    <name evidence="2" type="primary">mobC</name>
    <name evidence="2" type="ORF">LS77_003535</name>
</gene>